<dbReference type="Gene3D" id="3.40.50.11370">
    <property type="match status" value="1"/>
</dbReference>
<dbReference type="SUPFAM" id="SSF56059">
    <property type="entry name" value="Glutathione synthetase ATP-binding domain-like"/>
    <property type="match status" value="1"/>
</dbReference>
<keyword evidence="6 11" id="KW-0479">Metal-binding</keyword>
<dbReference type="EC" id="2.7.1.134" evidence="11"/>
<gene>
    <name evidence="16" type="ORF">ACMD2_12429</name>
</gene>
<evidence type="ECO:0000313" key="17">
    <source>
        <dbReference type="Proteomes" id="UP000092600"/>
    </source>
</evidence>
<organism evidence="16 17">
    <name type="scientific">Ananas comosus</name>
    <name type="common">Pineapple</name>
    <name type="synonym">Ananas ananas</name>
    <dbReference type="NCBI Taxonomy" id="4615"/>
    <lineage>
        <taxon>Eukaryota</taxon>
        <taxon>Viridiplantae</taxon>
        <taxon>Streptophyta</taxon>
        <taxon>Embryophyta</taxon>
        <taxon>Tracheophyta</taxon>
        <taxon>Spermatophyta</taxon>
        <taxon>Magnoliopsida</taxon>
        <taxon>Liliopsida</taxon>
        <taxon>Poales</taxon>
        <taxon>Bromeliaceae</taxon>
        <taxon>Bromelioideae</taxon>
        <taxon>Ananas</taxon>
    </lineage>
</organism>
<evidence type="ECO:0000256" key="7">
    <source>
        <dbReference type="ARBA" id="ARBA00022741"/>
    </source>
</evidence>
<dbReference type="GO" id="GO:0005737">
    <property type="term" value="C:cytoplasm"/>
    <property type="evidence" value="ECO:0007669"/>
    <property type="project" value="TreeGrafter"/>
</dbReference>
<evidence type="ECO:0000256" key="12">
    <source>
        <dbReference type="PIRSR" id="PIRSR038186-1"/>
    </source>
</evidence>
<keyword evidence="9 11" id="KW-0067">ATP-binding</keyword>
<feature type="binding site" evidence="12">
    <location>
        <position position="102"/>
    </location>
    <ligand>
        <name>ATP</name>
        <dbReference type="ChEBI" id="CHEBI:30616"/>
    </ligand>
</feature>
<comment type="similarity">
    <text evidence="3 11">Belongs to the ITPK1 family.</text>
</comment>
<evidence type="ECO:0000256" key="1">
    <source>
        <dbReference type="ARBA" id="ARBA00000399"/>
    </source>
</evidence>
<feature type="binding site" evidence="12">
    <location>
        <position position="26"/>
    </location>
    <ligand>
        <name>1D-myo-inositol 1,3,4-trisphosphate</name>
        <dbReference type="ChEBI" id="CHEBI:58414"/>
    </ligand>
</feature>
<dbReference type="PANTHER" id="PTHR14217">
    <property type="entry name" value="INOSITOL-TETRAKISPHOSPHATE 1-KINASE"/>
    <property type="match status" value="1"/>
</dbReference>
<dbReference type="InterPro" id="IPR008656">
    <property type="entry name" value="Inositol_tetrakis-P_1-kinase"/>
</dbReference>
<feature type="binding site" evidence="13">
    <location>
        <position position="275"/>
    </location>
    <ligand>
        <name>Mg(2+)</name>
        <dbReference type="ChEBI" id="CHEBI:18420"/>
        <label>2</label>
    </ligand>
</feature>
<feature type="binding site" evidence="12">
    <location>
        <position position="189"/>
    </location>
    <ligand>
        <name>ATP</name>
        <dbReference type="ChEBI" id="CHEBI:30616"/>
    </ligand>
</feature>
<evidence type="ECO:0000256" key="3">
    <source>
        <dbReference type="ARBA" id="ARBA00009601"/>
    </source>
</evidence>
<feature type="binding site" evidence="12">
    <location>
        <position position="281"/>
    </location>
    <ligand>
        <name>1D-myo-inositol 1,3,4-trisphosphate</name>
        <dbReference type="ChEBI" id="CHEBI:58414"/>
    </ligand>
</feature>
<evidence type="ECO:0000256" key="6">
    <source>
        <dbReference type="ARBA" id="ARBA00022723"/>
    </source>
</evidence>
<evidence type="ECO:0000256" key="9">
    <source>
        <dbReference type="ARBA" id="ARBA00022840"/>
    </source>
</evidence>
<dbReference type="Proteomes" id="UP000092600">
    <property type="component" value="Unassembled WGS sequence"/>
</dbReference>
<comment type="catalytic activity">
    <reaction evidence="11">
        <text>1D-myo-inositol 3,4,5,6-tetrakisphosphate + ATP = 1D-myo-inositol 1,3,4,5,6-pentakisphosphate + ADP + H(+)</text>
        <dbReference type="Rhea" id="RHEA:12452"/>
        <dbReference type="ChEBI" id="CHEBI:15378"/>
        <dbReference type="ChEBI" id="CHEBI:30616"/>
        <dbReference type="ChEBI" id="CHEBI:57539"/>
        <dbReference type="ChEBI" id="CHEBI:57733"/>
        <dbReference type="ChEBI" id="CHEBI:456216"/>
        <dbReference type="EC" id="2.7.1.134"/>
    </reaction>
</comment>
<evidence type="ECO:0000256" key="11">
    <source>
        <dbReference type="PIRNR" id="PIRNR038186"/>
    </source>
</evidence>
<dbReference type="STRING" id="4615.A0A199UD32"/>
<sequence length="335" mass="36990">MAAAAAAEDGGASRRFSIGYALAPKKRQSFIQPSLVELSRSRGIDLVPIDPSRPLAEQGPFDCILHKLSGEEWRAQLDEFAARHPEVPVVDRPAAIERLRNRISMLQFVADLDLPRGSDDGAETFGIPSQIPLVADGSARSHKMSLVFHCDGLRKLKPPLVLQEFVNHGGVIFKVYVVGDHVTCVKRRSLPDVSEERLIERAAAEGAVSFSQVSNVATQGRASASELMHIDLVEMPPLGFITRIAHGLRRAMGLHLFNFDVIRDVKVGNHYFVVDINYFPGYAKMPSYETVLTDFFCNIVHKNGNEKDSVVDLAPVDGDKDRNLQVEDHCENNVA</sequence>
<comment type="function">
    <text evidence="11">Kinase that can phosphorylate various inositol polyphosphate such as Ins(3,4,5,6)P4 or Ins(1,3,4)P3.</text>
</comment>
<proteinExistence type="inferred from homology"/>
<comment type="subunit">
    <text evidence="4 11">Monomer.</text>
</comment>
<accession>A0A199UD32</accession>
<dbReference type="GO" id="GO:0052726">
    <property type="term" value="F:inositol-1,3,4-trisphosphate 5-kinase activity"/>
    <property type="evidence" value="ECO:0007669"/>
    <property type="project" value="InterPro"/>
</dbReference>
<dbReference type="GO" id="GO:0032957">
    <property type="term" value="P:inositol trisphosphate metabolic process"/>
    <property type="evidence" value="ECO:0007669"/>
    <property type="project" value="InterPro"/>
</dbReference>
<name>A0A199UD32_ANACO</name>
<dbReference type="PIRSF" id="PIRSF038186">
    <property type="entry name" value="ITPK"/>
    <property type="match status" value="1"/>
</dbReference>
<feature type="domain" description="Inositol-tetrakisphosphate 1-kinase N-terminal" evidence="15">
    <location>
        <begin position="18"/>
        <end position="96"/>
    </location>
</feature>
<dbReference type="InterPro" id="IPR040464">
    <property type="entry name" value="InsP(3)kin_ATP-grasp"/>
</dbReference>
<dbReference type="AlphaFoldDB" id="A0A199UD32"/>
<dbReference type="Pfam" id="PF17927">
    <property type="entry name" value="Ins134_P3_kin_N"/>
    <property type="match status" value="1"/>
</dbReference>
<dbReference type="PANTHER" id="PTHR14217:SF24">
    <property type="entry name" value="INOSITOL-TETRAKISPHOSPHATE 1-KINASE 1"/>
    <property type="match status" value="1"/>
</dbReference>
<evidence type="ECO:0000256" key="13">
    <source>
        <dbReference type="PIRSR" id="PIRSR038186-2"/>
    </source>
</evidence>
<feature type="binding site" evidence="13">
    <location>
        <position position="275"/>
    </location>
    <ligand>
        <name>Mg(2+)</name>
        <dbReference type="ChEBI" id="CHEBI:18420"/>
        <label>1</label>
    </ligand>
</feature>
<feature type="binding site" evidence="12">
    <location>
        <position position="277"/>
    </location>
    <ligand>
        <name>1D-myo-inositol 1,3,4-trisphosphate</name>
        <dbReference type="ChEBI" id="CHEBI:58414"/>
    </ligand>
</feature>
<dbReference type="InterPro" id="IPR041429">
    <property type="entry name" value="ITPK1_N"/>
</dbReference>
<keyword evidence="5 11" id="KW-0808">Transferase</keyword>
<feature type="binding site" evidence="13">
    <location>
        <position position="260"/>
    </location>
    <ligand>
        <name>Mg(2+)</name>
        <dbReference type="ChEBI" id="CHEBI:18420"/>
        <label>1</label>
    </ligand>
</feature>
<feature type="domain" description="Inositol 1,3,4-trisphosphate 5/6-kinase ATP-grasp" evidence="14">
    <location>
        <begin position="132"/>
        <end position="297"/>
    </location>
</feature>
<feature type="binding site" evidence="12">
    <location>
        <position position="67"/>
    </location>
    <ligand>
        <name>1D-myo-inositol 1,3,4-trisphosphate</name>
        <dbReference type="ChEBI" id="CHEBI:58414"/>
    </ligand>
</feature>
<dbReference type="EMBL" id="LSRQ01008445">
    <property type="protein sequence ID" value="OAY62666.1"/>
    <property type="molecule type" value="Genomic_DNA"/>
</dbReference>
<feature type="binding site" evidence="12">
    <location>
        <position position="174"/>
    </location>
    <ligand>
        <name>1D-myo-inositol 1,3,4-trisphosphate</name>
        <dbReference type="ChEBI" id="CHEBI:58414"/>
    </ligand>
</feature>
<reference evidence="16 17" key="1">
    <citation type="journal article" date="2016" name="DNA Res.">
        <title>The draft genome of MD-2 pineapple using hybrid error correction of long reads.</title>
        <authorList>
            <person name="Redwan R.M."/>
            <person name="Saidin A."/>
            <person name="Kumar S.V."/>
        </authorList>
    </citation>
    <scope>NUCLEOTIDE SEQUENCE [LARGE SCALE GENOMIC DNA]</scope>
    <source>
        <strain evidence="17">cv. MD2</strain>
        <tissue evidence="16">Leaf</tissue>
    </source>
</reference>
<evidence type="ECO:0000256" key="2">
    <source>
        <dbReference type="ARBA" id="ARBA00000680"/>
    </source>
</evidence>
<evidence type="ECO:0000256" key="10">
    <source>
        <dbReference type="ARBA" id="ARBA00022842"/>
    </source>
</evidence>
<dbReference type="Gene3D" id="3.30.1490.220">
    <property type="match status" value="1"/>
</dbReference>
<dbReference type="GO" id="GO:0005524">
    <property type="term" value="F:ATP binding"/>
    <property type="evidence" value="ECO:0007669"/>
    <property type="project" value="UniProtKB-KW"/>
</dbReference>
<keyword evidence="7 11" id="KW-0547">Nucleotide-binding</keyword>
<evidence type="ECO:0000256" key="5">
    <source>
        <dbReference type="ARBA" id="ARBA00022679"/>
    </source>
</evidence>
<evidence type="ECO:0000256" key="4">
    <source>
        <dbReference type="ARBA" id="ARBA00011245"/>
    </source>
</evidence>
<feature type="binding site" evidence="13">
    <location>
        <position position="277"/>
    </location>
    <ligand>
        <name>Mg(2+)</name>
        <dbReference type="ChEBI" id="CHEBI:18420"/>
        <label>2</label>
    </ligand>
</feature>
<evidence type="ECO:0000259" key="15">
    <source>
        <dbReference type="Pfam" id="PF17927"/>
    </source>
</evidence>
<evidence type="ECO:0000256" key="8">
    <source>
        <dbReference type="ARBA" id="ARBA00022777"/>
    </source>
</evidence>
<feature type="binding site" evidence="12">
    <location>
        <begin position="163"/>
        <end position="174"/>
    </location>
    <ligand>
        <name>ATP</name>
        <dbReference type="ChEBI" id="CHEBI:30616"/>
    </ligand>
</feature>
<comment type="caution">
    <text evidence="16">The sequence shown here is derived from an EMBL/GenBank/DDBJ whole genome shotgun (WGS) entry which is preliminary data.</text>
</comment>
<keyword evidence="10 11" id="KW-0460">Magnesium</keyword>
<protein>
    <recommendedName>
        <fullName evidence="11">Inositol-tetrakisphosphate 1-kinase</fullName>
        <ecNumber evidence="11">2.7.1.134</ecNumber>
    </recommendedName>
</protein>
<evidence type="ECO:0000313" key="16">
    <source>
        <dbReference type="EMBL" id="OAY62666.1"/>
    </source>
</evidence>
<comment type="cofactor">
    <cofactor evidence="11 13">
        <name>Mg(2+)</name>
        <dbReference type="ChEBI" id="CHEBI:18420"/>
    </cofactor>
    <text evidence="11 13">Binds 2 magnesium ions per subunit.</text>
</comment>
<keyword evidence="8 11" id="KW-0418">Kinase</keyword>
<evidence type="ECO:0000259" key="14">
    <source>
        <dbReference type="Pfam" id="PF05770"/>
    </source>
</evidence>
<dbReference type="FunFam" id="3.30.1490.220:FF:000002">
    <property type="entry name" value="Inositol-tetrakisphosphate 1-kinase"/>
    <property type="match status" value="1"/>
</dbReference>
<dbReference type="GO" id="GO:0052725">
    <property type="term" value="F:inositol-1,3,4-trisphosphate 6-kinase activity"/>
    <property type="evidence" value="ECO:0007669"/>
    <property type="project" value="InterPro"/>
</dbReference>
<comment type="catalytic activity">
    <reaction evidence="1">
        <text>1D-myo-inositol 1,3,4-trisphosphate + ATP = 1D-myo-inositol 1,3,4,6-tetrakisphosphate + ADP + H(+)</text>
        <dbReference type="Rhea" id="RHEA:20940"/>
        <dbReference type="ChEBI" id="CHEBI:15378"/>
        <dbReference type="ChEBI" id="CHEBI:30616"/>
        <dbReference type="ChEBI" id="CHEBI:57660"/>
        <dbReference type="ChEBI" id="CHEBI:58414"/>
        <dbReference type="ChEBI" id="CHEBI:456216"/>
        <dbReference type="EC" id="2.7.1.159"/>
    </reaction>
</comment>
<feature type="binding site" evidence="12">
    <location>
        <position position="142"/>
    </location>
    <ligand>
        <name>1D-myo-inositol 1,3,4-trisphosphate</name>
        <dbReference type="ChEBI" id="CHEBI:58414"/>
    </ligand>
</feature>
<dbReference type="Pfam" id="PF05770">
    <property type="entry name" value="Ins134_P3_kin"/>
    <property type="match status" value="1"/>
</dbReference>
<comment type="catalytic activity">
    <reaction evidence="2">
        <text>1D-myo-inositol 1,3,4-trisphosphate + ATP = 1D-myo-inositol 1,3,4,5-tetrakisphosphate + ADP + H(+)</text>
        <dbReference type="Rhea" id="RHEA:13253"/>
        <dbReference type="ChEBI" id="CHEBI:15378"/>
        <dbReference type="ChEBI" id="CHEBI:30616"/>
        <dbReference type="ChEBI" id="CHEBI:57895"/>
        <dbReference type="ChEBI" id="CHEBI:58414"/>
        <dbReference type="ChEBI" id="CHEBI:456216"/>
        <dbReference type="EC" id="2.7.1.159"/>
    </reaction>
</comment>
<dbReference type="GO" id="GO:0000287">
    <property type="term" value="F:magnesium ion binding"/>
    <property type="evidence" value="ECO:0007669"/>
    <property type="project" value="InterPro"/>
</dbReference>
<dbReference type="GO" id="GO:0047325">
    <property type="term" value="F:inositol-3,4,5,6-tetrakisphosphate 1-kinase activity"/>
    <property type="evidence" value="ECO:0007669"/>
    <property type="project" value="UniProtKB-EC"/>
</dbReference>